<reference evidence="1" key="1">
    <citation type="submission" date="2025-08" db="UniProtKB">
        <authorList>
            <consortium name="Ensembl"/>
        </authorList>
    </citation>
    <scope>IDENTIFICATION</scope>
</reference>
<dbReference type="Proteomes" id="UP000261640">
    <property type="component" value="Unplaced"/>
</dbReference>
<reference evidence="1" key="2">
    <citation type="submission" date="2025-09" db="UniProtKB">
        <authorList>
            <consortium name="Ensembl"/>
        </authorList>
    </citation>
    <scope>IDENTIFICATION</scope>
</reference>
<sequence length="67" mass="7888">TWWRTETGKWPYPQEVLCGGDLTDRCYWEVEWEGRSAFPEKPDLSRKMIDGISGSLRINRVNTNLEL</sequence>
<organism evidence="1 2">
    <name type="scientific">Mastacembelus armatus</name>
    <name type="common">zig-zag eel</name>
    <dbReference type="NCBI Taxonomy" id="205130"/>
    <lineage>
        <taxon>Eukaryota</taxon>
        <taxon>Metazoa</taxon>
        <taxon>Chordata</taxon>
        <taxon>Craniata</taxon>
        <taxon>Vertebrata</taxon>
        <taxon>Euteleostomi</taxon>
        <taxon>Actinopterygii</taxon>
        <taxon>Neopterygii</taxon>
        <taxon>Teleostei</taxon>
        <taxon>Neoteleostei</taxon>
        <taxon>Acanthomorphata</taxon>
        <taxon>Anabantaria</taxon>
        <taxon>Synbranchiformes</taxon>
        <taxon>Mastacembelidae</taxon>
        <taxon>Mastacembelus</taxon>
    </lineage>
</organism>
<evidence type="ECO:0000313" key="2">
    <source>
        <dbReference type="Proteomes" id="UP000261640"/>
    </source>
</evidence>
<dbReference type="InParanoid" id="A0A3Q3N0K5"/>
<proteinExistence type="predicted"/>
<evidence type="ECO:0000313" key="1">
    <source>
        <dbReference type="Ensembl" id="ENSMAMP00000028851.1"/>
    </source>
</evidence>
<name>A0A3Q3N0K5_9TELE</name>
<dbReference type="AlphaFoldDB" id="A0A3Q3N0K5"/>
<dbReference type="Ensembl" id="ENSMAMT00000029597.2">
    <property type="protein sequence ID" value="ENSMAMP00000028851.1"/>
    <property type="gene ID" value="ENSMAMG00000019416.2"/>
</dbReference>
<protein>
    <submittedName>
        <fullName evidence="1">Uncharacterized protein</fullName>
    </submittedName>
</protein>
<accession>A0A3Q3N0K5</accession>
<keyword evidence="2" id="KW-1185">Reference proteome</keyword>